<proteinExistence type="inferred from homology"/>
<protein>
    <recommendedName>
        <fullName evidence="2">Protein argonaute</fullName>
    </recommendedName>
</protein>
<evidence type="ECO:0000256" key="1">
    <source>
        <dbReference type="ARBA" id="ARBA00035012"/>
    </source>
</evidence>
<dbReference type="EMBL" id="FORR01000002">
    <property type="protein sequence ID" value="SFI85833.1"/>
    <property type="molecule type" value="Genomic_DNA"/>
</dbReference>
<reference evidence="4 5" key="1">
    <citation type="submission" date="2016-10" db="EMBL/GenBank/DDBJ databases">
        <authorList>
            <person name="de Groot N.N."/>
        </authorList>
    </citation>
    <scope>NUCLEOTIDE SEQUENCE [LARGE SCALE GENOMIC DNA]</scope>
    <source>
        <strain evidence="4 5">DSM 44778</strain>
    </source>
</reference>
<dbReference type="STRING" id="46223.SAMN05421852_102249"/>
<evidence type="ECO:0000256" key="2">
    <source>
        <dbReference type="ARBA" id="ARBA00035032"/>
    </source>
</evidence>
<dbReference type="Gene3D" id="3.40.50.2300">
    <property type="match status" value="1"/>
</dbReference>
<gene>
    <name evidence="4" type="ORF">SAMN05421852_102249</name>
</gene>
<comment type="similarity">
    <text evidence="1">Belongs to the argonaute family. Long pAgo subfamily.</text>
</comment>
<dbReference type="SUPFAM" id="SSF53098">
    <property type="entry name" value="Ribonuclease H-like"/>
    <property type="match status" value="1"/>
</dbReference>
<evidence type="ECO:0000313" key="5">
    <source>
        <dbReference type="Proteomes" id="UP000199545"/>
    </source>
</evidence>
<keyword evidence="5" id="KW-1185">Reference proteome</keyword>
<accession>A0A1I3LMA1</accession>
<sequence>MEKAHFISEWTLETKASDLPIYLYTIPQTSQEISQIEKYTAKIKYEVMRQNPGILLESAGHLLGSFQKVKAWGNFTPIREEFRCIQVESSVERRLLERLLARSFENAQDPNIFYTKKNTITIKKAKRLNNDIEMRRYLQFEMNVYPSGLISIGFDLHHQFSYRKSLYDMILKGVKLEENCQVVDIINRKTYHFHSISDQTVSDPLLSTGESPIDYYRNNGNEKYVKNIPPYTPAIICFSPTSSKPLYFIPQLLRLVCTWDQVPIDGKKETKIPVDDRVQRLIKGMGKVMNDWKNNCPDLPIRFHERSLFADQAGFRIKVMKKPTLLFGQGVEDTWGQRGLKKGGVISPPKKPIECQILIDDNVVKNFTKRYKHGLDFPFTIALQKLSNKLGVTLERSALDSGKIRRIHFDDALSLREELQEAAKIMNREHPLIIVAKKEHLEKKVGSRDFYSLIKHLLGRDHCLRTQVVTYETSELKSKGSENILLNILLGLYVKNGVHPWKLKHPLHSDCFVGLDVSHEGGIHTTGIIQVVGKDGTPLWTKPLSNSERGEVIRRETIEQSINHTLDRYKQKEGRYPSHITFHRDGKGHLTEVNTIRDILNQYHISFDYVAIEKNILRRMAYKDNPSPNG</sequence>
<dbReference type="InterPro" id="IPR003165">
    <property type="entry name" value="Piwi"/>
</dbReference>
<evidence type="ECO:0000313" key="4">
    <source>
        <dbReference type="EMBL" id="SFI85833.1"/>
    </source>
</evidence>
<dbReference type="InterPro" id="IPR036397">
    <property type="entry name" value="RNaseH_sf"/>
</dbReference>
<organism evidence="4 5">
    <name type="scientific">Thermoflavimicrobium dichotomicum</name>
    <dbReference type="NCBI Taxonomy" id="46223"/>
    <lineage>
        <taxon>Bacteria</taxon>
        <taxon>Bacillati</taxon>
        <taxon>Bacillota</taxon>
        <taxon>Bacilli</taxon>
        <taxon>Bacillales</taxon>
        <taxon>Thermoactinomycetaceae</taxon>
        <taxon>Thermoflavimicrobium</taxon>
    </lineage>
</organism>
<feature type="domain" description="Piwi" evidence="3">
    <location>
        <begin position="431"/>
        <end position="630"/>
    </location>
</feature>
<dbReference type="RefSeq" id="WP_093228074.1">
    <property type="nucleotide sequence ID" value="NZ_FORR01000002.1"/>
</dbReference>
<dbReference type="InterPro" id="IPR012337">
    <property type="entry name" value="RNaseH-like_sf"/>
</dbReference>
<dbReference type="PROSITE" id="PS50822">
    <property type="entry name" value="PIWI"/>
    <property type="match status" value="1"/>
</dbReference>
<dbReference type="AlphaFoldDB" id="A0A1I3LMA1"/>
<evidence type="ECO:0000259" key="3">
    <source>
        <dbReference type="PROSITE" id="PS50822"/>
    </source>
</evidence>
<dbReference type="Pfam" id="PF02171">
    <property type="entry name" value="Piwi"/>
    <property type="match status" value="1"/>
</dbReference>
<dbReference type="Gene3D" id="3.30.420.10">
    <property type="entry name" value="Ribonuclease H-like superfamily/Ribonuclease H"/>
    <property type="match status" value="1"/>
</dbReference>
<dbReference type="OrthoDB" id="6297894at2"/>
<name>A0A1I3LMA1_9BACL</name>
<dbReference type="Proteomes" id="UP000199545">
    <property type="component" value="Unassembled WGS sequence"/>
</dbReference>
<dbReference type="GO" id="GO:0003676">
    <property type="term" value="F:nucleic acid binding"/>
    <property type="evidence" value="ECO:0007669"/>
    <property type="project" value="InterPro"/>
</dbReference>